<dbReference type="Proteomes" id="UP000233100">
    <property type="component" value="Chromosome 2"/>
</dbReference>
<accession>A0A7N9IFW7</accession>
<dbReference type="AlphaFoldDB" id="A0A7N9IFW7"/>
<reference evidence="1" key="2">
    <citation type="submission" date="2025-08" db="UniProtKB">
        <authorList>
            <consortium name="Ensembl"/>
        </authorList>
    </citation>
    <scope>IDENTIFICATION</scope>
</reference>
<dbReference type="PANTHER" id="PTHR46254">
    <property type="entry name" value="PROTEIN GVQW1-RELATED"/>
    <property type="match status" value="1"/>
</dbReference>
<organism evidence="1 2">
    <name type="scientific">Macaca fascicularis</name>
    <name type="common">Crab-eating macaque</name>
    <name type="synonym">Cynomolgus monkey</name>
    <dbReference type="NCBI Taxonomy" id="9541"/>
    <lineage>
        <taxon>Eukaryota</taxon>
        <taxon>Metazoa</taxon>
        <taxon>Chordata</taxon>
        <taxon>Craniata</taxon>
        <taxon>Vertebrata</taxon>
        <taxon>Euteleostomi</taxon>
        <taxon>Mammalia</taxon>
        <taxon>Eutheria</taxon>
        <taxon>Euarchontoglires</taxon>
        <taxon>Primates</taxon>
        <taxon>Haplorrhini</taxon>
        <taxon>Catarrhini</taxon>
        <taxon>Cercopithecidae</taxon>
        <taxon>Cercopithecinae</taxon>
        <taxon>Macaca</taxon>
    </lineage>
</organism>
<evidence type="ECO:0000313" key="1">
    <source>
        <dbReference type="Ensembl" id="ENSMFAP00000060025.1"/>
    </source>
</evidence>
<protein>
    <submittedName>
        <fullName evidence="1">Uncharacterized protein</fullName>
    </submittedName>
</protein>
<keyword evidence="2" id="KW-1185">Reference proteome</keyword>
<proteinExistence type="predicted"/>
<dbReference type="GeneTree" id="ENSGT00940000161627"/>
<name>A0A7N9IFW7_MACFA</name>
<reference evidence="1 2" key="1">
    <citation type="submission" date="2013-03" db="EMBL/GenBank/DDBJ databases">
        <authorList>
            <person name="Warren W."/>
            <person name="Wilson R.K."/>
        </authorList>
    </citation>
    <scope>NUCLEOTIDE SEQUENCE</scope>
</reference>
<reference evidence="1" key="3">
    <citation type="submission" date="2025-09" db="UniProtKB">
        <authorList>
            <consortium name="Ensembl"/>
        </authorList>
    </citation>
    <scope>IDENTIFICATION</scope>
</reference>
<sequence>MAVCGSFNFNNIVSFYNATFFFFLRRSLCCQAGVQWRGISSLQPLPRGFKRLFCLSLPSNWNHRQAPPCRANFCIFSRDKGSPCWPE</sequence>
<dbReference type="Ensembl" id="ENSMFAT00000075513.1">
    <property type="protein sequence ID" value="ENSMFAP00000060025.1"/>
    <property type="gene ID" value="ENSMFAG00000057146.1"/>
</dbReference>
<evidence type="ECO:0000313" key="2">
    <source>
        <dbReference type="Proteomes" id="UP000233100"/>
    </source>
</evidence>